<dbReference type="PANTHER" id="PTHR11475">
    <property type="entry name" value="OXIDASE/PEROXIDASE"/>
    <property type="match status" value="1"/>
</dbReference>
<dbReference type="PRINTS" id="PR00457">
    <property type="entry name" value="ANPEROXIDASE"/>
</dbReference>
<proteinExistence type="predicted"/>
<evidence type="ECO:0000256" key="2">
    <source>
        <dbReference type="ARBA" id="ARBA00022525"/>
    </source>
</evidence>
<protein>
    <submittedName>
        <fullName evidence="5">Peroxidase-like protein 3</fullName>
    </submittedName>
</protein>
<dbReference type="InterPro" id="IPR010255">
    <property type="entry name" value="Haem_peroxidase_sf"/>
</dbReference>
<dbReference type="Pfam" id="PF03098">
    <property type="entry name" value="An_peroxidase"/>
    <property type="match status" value="1"/>
</dbReference>
<sequence length="416" mass="46880">MHFARSKHVTDSSGVRQQYNAQTAWIDGSHIYGVTDEQATELRELSGGKLKVKTVGGQEFLPEDTDANPDDCFLQEPGDYCFLAGDSRVMAYPGLSALNTVFLRYHNLLCGRLLALHPGWDDETLYQEARRVVGAVLQKISYDEYLPEVLGRENANNYALTSTSNYNYDNNINPNLPNVFSTAAFRFGHSMLSDSLTIGGTIVETGDLFNRPKFVLNSLKDLVEAILGEISQRTDRWYTAGITDRMFEKPGQPRTGSDIAARNIQRGREHALPTYNAWRRHCGLPAITDFDQMGPDGRRFREVYSSVEDIDLYSAGISERPAPRVHVGPLYVCLLGRTFRELKYGDRFWYQNIEDPVTSFTADQVAEINRMSLARVLCDTVTGMTEVQRNVFRLVSPRDPLVSCDVIDDMDVEGSW</sequence>
<evidence type="ECO:0000256" key="3">
    <source>
        <dbReference type="ARBA" id="ARBA00023180"/>
    </source>
</evidence>
<evidence type="ECO:0000256" key="1">
    <source>
        <dbReference type="ARBA" id="ARBA00004613"/>
    </source>
</evidence>
<keyword evidence="2" id="KW-0964">Secreted</keyword>
<keyword evidence="3" id="KW-0325">Glycoprotein</keyword>
<name>A0ABM0K920_APLCA</name>
<dbReference type="InterPro" id="IPR019791">
    <property type="entry name" value="Haem_peroxidase_animal"/>
</dbReference>
<dbReference type="PROSITE" id="PS50292">
    <property type="entry name" value="PEROXIDASE_3"/>
    <property type="match status" value="1"/>
</dbReference>
<comment type="subcellular location">
    <subcellularLocation>
        <location evidence="1">Secreted</location>
    </subcellularLocation>
</comment>
<evidence type="ECO:0000313" key="5">
    <source>
        <dbReference type="RefSeq" id="XP_005111772.2"/>
    </source>
</evidence>
<reference evidence="5" key="1">
    <citation type="submission" date="2025-08" db="UniProtKB">
        <authorList>
            <consortium name="RefSeq"/>
        </authorList>
    </citation>
    <scope>IDENTIFICATION</scope>
</reference>
<gene>
    <name evidence="5" type="primary">LOC101864111</name>
</gene>
<dbReference type="Proteomes" id="UP000694888">
    <property type="component" value="Unplaced"/>
</dbReference>
<dbReference type="GeneID" id="101864111"/>
<accession>A0ABM0K920</accession>
<dbReference type="PANTHER" id="PTHR11475:SF4">
    <property type="entry name" value="CHORION PEROXIDASE"/>
    <property type="match status" value="1"/>
</dbReference>
<organism evidence="4 5">
    <name type="scientific">Aplysia californica</name>
    <name type="common">California sea hare</name>
    <dbReference type="NCBI Taxonomy" id="6500"/>
    <lineage>
        <taxon>Eukaryota</taxon>
        <taxon>Metazoa</taxon>
        <taxon>Spiralia</taxon>
        <taxon>Lophotrochozoa</taxon>
        <taxon>Mollusca</taxon>
        <taxon>Gastropoda</taxon>
        <taxon>Heterobranchia</taxon>
        <taxon>Euthyneura</taxon>
        <taxon>Tectipleura</taxon>
        <taxon>Aplysiida</taxon>
        <taxon>Aplysioidea</taxon>
        <taxon>Aplysiidae</taxon>
        <taxon>Aplysia</taxon>
    </lineage>
</organism>
<dbReference type="RefSeq" id="XP_005111772.2">
    <property type="nucleotide sequence ID" value="XM_005111715.3"/>
</dbReference>
<dbReference type="SUPFAM" id="SSF48113">
    <property type="entry name" value="Heme-dependent peroxidases"/>
    <property type="match status" value="1"/>
</dbReference>
<keyword evidence="4" id="KW-1185">Reference proteome</keyword>
<dbReference type="Gene3D" id="1.10.640.10">
    <property type="entry name" value="Haem peroxidase domain superfamily, animal type"/>
    <property type="match status" value="1"/>
</dbReference>
<evidence type="ECO:0000313" key="4">
    <source>
        <dbReference type="Proteomes" id="UP000694888"/>
    </source>
</evidence>
<dbReference type="InterPro" id="IPR037120">
    <property type="entry name" value="Haem_peroxidase_sf_animal"/>
</dbReference>
<dbReference type="CDD" id="cd09823">
    <property type="entry name" value="peroxinectin_like"/>
    <property type="match status" value="1"/>
</dbReference>